<sequence length="242" mass="29141">MTEERVRNVTGYIHYNEDDDLTKIFDTLTKFRKEHGLKYSHHKNFIFFLLKSDCLEELVKFQPFRISHYHSKSEYPCDKTDADKLLAVLDSFVRMSWNEETERVEFLSRTLGRIHNKLVRRIFETGGIEYDNDKYMIIRTRQSDEDDGGQRAPRPPREFQEHRAPRPPREFQEHRAPRPPREPRAPRESQEHREPRESQEHREPRESQEHREPRAPRELMTPNTSNFTGLKPRGFNKSREQT</sequence>
<gene>
    <name evidence="2" type="ORF">Gaeavirus3_26</name>
</gene>
<protein>
    <submittedName>
        <fullName evidence="2">Uncharacterized protein</fullName>
    </submittedName>
</protein>
<name>A0A3G4ZYK2_9VIRU</name>
<organism evidence="2">
    <name type="scientific">Gaeavirus sp</name>
    <dbReference type="NCBI Taxonomy" id="2487767"/>
    <lineage>
        <taxon>Viruses</taxon>
        <taxon>Varidnaviria</taxon>
        <taxon>Bamfordvirae</taxon>
        <taxon>Nucleocytoviricota</taxon>
        <taxon>Megaviricetes</taxon>
        <taxon>Imitervirales</taxon>
        <taxon>Mimiviridae</taxon>
        <taxon>Klosneuvirinae</taxon>
    </lineage>
</organism>
<feature type="compositionally biased region" description="Basic and acidic residues" evidence="1">
    <location>
        <begin position="155"/>
        <end position="217"/>
    </location>
</feature>
<proteinExistence type="predicted"/>
<reference evidence="2" key="1">
    <citation type="submission" date="2018-10" db="EMBL/GenBank/DDBJ databases">
        <title>Hidden diversity of soil giant viruses.</title>
        <authorList>
            <person name="Schulz F."/>
            <person name="Alteio L."/>
            <person name="Goudeau D."/>
            <person name="Ryan E.M."/>
            <person name="Malmstrom R.R."/>
            <person name="Blanchard J."/>
            <person name="Woyke T."/>
        </authorList>
    </citation>
    <scope>NUCLEOTIDE SEQUENCE</scope>
    <source>
        <strain evidence="2">GAV1</strain>
    </source>
</reference>
<dbReference type="EMBL" id="MK072201">
    <property type="protein sequence ID" value="AYV79972.1"/>
    <property type="molecule type" value="Genomic_DNA"/>
</dbReference>
<accession>A0A3G4ZYK2</accession>
<evidence type="ECO:0000256" key="1">
    <source>
        <dbReference type="SAM" id="MobiDB-lite"/>
    </source>
</evidence>
<feature type="region of interest" description="Disordered" evidence="1">
    <location>
        <begin position="141"/>
        <end position="242"/>
    </location>
</feature>
<evidence type="ECO:0000313" key="2">
    <source>
        <dbReference type="EMBL" id="AYV79972.1"/>
    </source>
</evidence>